<evidence type="ECO:0000313" key="2">
    <source>
        <dbReference type="EMBL" id="OHV32880.1"/>
    </source>
</evidence>
<accession>A0A1S1QFX0</accession>
<evidence type="ECO:0000259" key="1">
    <source>
        <dbReference type="Pfam" id="PF00496"/>
    </source>
</evidence>
<dbReference type="OrthoDB" id="9046151at2"/>
<keyword evidence="3" id="KW-1185">Reference proteome</keyword>
<dbReference type="GO" id="GO:1904680">
    <property type="term" value="F:peptide transmembrane transporter activity"/>
    <property type="evidence" value="ECO:0007669"/>
    <property type="project" value="TreeGrafter"/>
</dbReference>
<dbReference type="PIRSF" id="PIRSF002741">
    <property type="entry name" value="MppA"/>
    <property type="match status" value="1"/>
</dbReference>
<dbReference type="InterPro" id="IPR039424">
    <property type="entry name" value="SBP_5"/>
</dbReference>
<dbReference type="CDD" id="cd08492">
    <property type="entry name" value="PBP2_NikA_DppA_OppA_like_15"/>
    <property type="match status" value="1"/>
</dbReference>
<feature type="domain" description="Solute-binding protein family 5" evidence="1">
    <location>
        <begin position="95"/>
        <end position="471"/>
    </location>
</feature>
<protein>
    <submittedName>
        <fullName evidence="2">ABC transporter substrate-binding protein</fullName>
    </submittedName>
</protein>
<dbReference type="GO" id="GO:0015833">
    <property type="term" value="P:peptide transport"/>
    <property type="evidence" value="ECO:0007669"/>
    <property type="project" value="TreeGrafter"/>
</dbReference>
<gene>
    <name evidence="2" type="ORF">CC117_24100</name>
</gene>
<evidence type="ECO:0000313" key="3">
    <source>
        <dbReference type="Proteomes" id="UP000179627"/>
    </source>
</evidence>
<proteinExistence type="predicted"/>
<dbReference type="GO" id="GO:0042597">
    <property type="term" value="C:periplasmic space"/>
    <property type="evidence" value="ECO:0007669"/>
    <property type="project" value="UniProtKB-ARBA"/>
</dbReference>
<dbReference type="GO" id="GO:0043190">
    <property type="term" value="C:ATP-binding cassette (ABC) transporter complex"/>
    <property type="evidence" value="ECO:0007669"/>
    <property type="project" value="InterPro"/>
</dbReference>
<dbReference type="AlphaFoldDB" id="A0A1S1QFX0"/>
<dbReference type="Pfam" id="PF00496">
    <property type="entry name" value="SBP_bac_5"/>
    <property type="match status" value="1"/>
</dbReference>
<dbReference type="PROSITE" id="PS51257">
    <property type="entry name" value="PROKAR_LIPOPROTEIN"/>
    <property type="match status" value="1"/>
</dbReference>
<dbReference type="InterPro" id="IPR030678">
    <property type="entry name" value="Peptide/Ni-bd"/>
</dbReference>
<dbReference type="InterPro" id="IPR000914">
    <property type="entry name" value="SBP_5_dom"/>
</dbReference>
<reference evidence="3" key="1">
    <citation type="submission" date="2016-07" db="EMBL/GenBank/DDBJ databases">
        <title>Sequence Frankia sp. strain CcI1.17.</title>
        <authorList>
            <person name="Ghodhbane-Gtari F."/>
            <person name="Swanson E."/>
            <person name="Gueddou A."/>
            <person name="Morris K."/>
            <person name="Hezbri K."/>
            <person name="Ktari A."/>
            <person name="Nouioui I."/>
            <person name="Abebe-Akele F."/>
            <person name="Simpson S."/>
            <person name="Thomas K."/>
            <person name="Gtari M."/>
            <person name="Tisa L.S."/>
            <person name="Hurst S."/>
        </authorList>
    </citation>
    <scope>NUCLEOTIDE SEQUENCE [LARGE SCALE GENOMIC DNA]</scope>
    <source>
        <strain evidence="3">Cc1.17</strain>
    </source>
</reference>
<dbReference type="Gene3D" id="3.10.105.10">
    <property type="entry name" value="Dipeptide-binding Protein, Domain 3"/>
    <property type="match status" value="1"/>
</dbReference>
<dbReference type="RefSeq" id="WP_071087528.1">
    <property type="nucleotide sequence ID" value="NZ_MBLM01000136.1"/>
</dbReference>
<sequence length="552" mass="59069">MFGRTVRHQSHRGRRPGRLLVLVPAVALLLAACGDDTTTGETGSSGEPKSGGTLTVALSGDPGSVYPRAVTPIVREVSRPVVDSLVALDPETRKAVPWLAESFEANDDATEYTFHLREGVTFSDGTPLTAEVVKRNFDDILATKAELTGSASVTTLTTSKYEGTEAVDERTVVQRFGKPFLGWPTALAGSGFGIVAPATLDLPVKDRFDKVIGSGPFVLESYQKNSQVVLTKRAGYEWGPQYRERNGEAYLDRLVFKVVPEASVRTGALRTGQVQVAVALNPSDIDGVEEAGFEIFSQSQPRLSEALVVTGADRAPLSDVKVRQAIARAVDTTEIRDSVLHPSFTNATSVLTSTVPGWSDTSGVLKRDPAAAERLLDEAGWTRQGDGIRQKDGKPLRIVFGWLDRGNAWDQGLVELVKAQLAKVGVDLQLRLDTAAAAVEALQAGDQYDAFLSGVAGSLDAEADVSAFATSPPNFYNIQDKEIDTLLGQLTAASDPAKHSELLVTIQERIAEQGIVVPLVEETAVVAVGKNVHGFRLDADARLLGLADVWLS</sequence>
<comment type="caution">
    <text evidence="2">The sequence shown here is derived from an EMBL/GenBank/DDBJ whole genome shotgun (WGS) entry which is preliminary data.</text>
</comment>
<dbReference type="PANTHER" id="PTHR30290">
    <property type="entry name" value="PERIPLASMIC BINDING COMPONENT OF ABC TRANSPORTER"/>
    <property type="match status" value="1"/>
</dbReference>
<dbReference type="SUPFAM" id="SSF53850">
    <property type="entry name" value="Periplasmic binding protein-like II"/>
    <property type="match status" value="1"/>
</dbReference>
<dbReference type="EMBL" id="MBLM01000136">
    <property type="protein sequence ID" value="OHV32880.1"/>
    <property type="molecule type" value="Genomic_DNA"/>
</dbReference>
<name>A0A1S1QFX0_9ACTN</name>
<dbReference type="Proteomes" id="UP000179627">
    <property type="component" value="Unassembled WGS sequence"/>
</dbReference>
<organism evidence="2 3">
    <name type="scientific">Parafrankia colletiae</name>
    <dbReference type="NCBI Taxonomy" id="573497"/>
    <lineage>
        <taxon>Bacteria</taxon>
        <taxon>Bacillati</taxon>
        <taxon>Actinomycetota</taxon>
        <taxon>Actinomycetes</taxon>
        <taxon>Frankiales</taxon>
        <taxon>Frankiaceae</taxon>
        <taxon>Parafrankia</taxon>
    </lineage>
</organism>
<dbReference type="Gene3D" id="3.40.190.10">
    <property type="entry name" value="Periplasmic binding protein-like II"/>
    <property type="match status" value="1"/>
</dbReference>